<dbReference type="GeneID" id="106476522"/>
<accession>A0ABM1C1K1</accession>
<organism evidence="5 6">
    <name type="scientific">Limulus polyphemus</name>
    <name type="common">Atlantic horseshoe crab</name>
    <dbReference type="NCBI Taxonomy" id="6850"/>
    <lineage>
        <taxon>Eukaryota</taxon>
        <taxon>Metazoa</taxon>
        <taxon>Ecdysozoa</taxon>
        <taxon>Arthropoda</taxon>
        <taxon>Chelicerata</taxon>
        <taxon>Merostomata</taxon>
        <taxon>Xiphosura</taxon>
        <taxon>Limulidae</taxon>
        <taxon>Limulus</taxon>
    </lineage>
</organism>
<evidence type="ECO:0000313" key="5">
    <source>
        <dbReference type="Proteomes" id="UP000694941"/>
    </source>
</evidence>
<evidence type="ECO:0000256" key="2">
    <source>
        <dbReference type="ARBA" id="ARBA00023157"/>
    </source>
</evidence>
<keyword evidence="5" id="KW-1185">Reference proteome</keyword>
<sequence>MANVDENLTDKEEEIKHYKHGVLPPQHSGGPLGLGDPNDRSLRYVEQEILIPQKMRDKAKKEKCVEVVKAFEDCCKEAGFSMVVKCQKENGELQSCLGKWYNDTEFRKKCTEEYLDERSEYRRTGVKKISRRKESATF</sequence>
<name>A0ABM1C1K1_LIMPO</name>
<comment type="similarity">
    <text evidence="1 3">Belongs to the CMC family.</text>
</comment>
<dbReference type="PROSITE" id="PS51808">
    <property type="entry name" value="CHCH"/>
    <property type="match status" value="1"/>
</dbReference>
<keyword evidence="2" id="KW-1015">Disulfide bond</keyword>
<protein>
    <recommendedName>
        <fullName evidence="3">COX assembly mitochondrial protein</fullName>
    </recommendedName>
</protein>
<evidence type="ECO:0000256" key="1">
    <source>
        <dbReference type="ARBA" id="ARBA00007347"/>
    </source>
</evidence>
<reference evidence="6" key="1">
    <citation type="submission" date="2025-08" db="UniProtKB">
        <authorList>
            <consortium name="RefSeq"/>
        </authorList>
    </citation>
    <scope>IDENTIFICATION</scope>
    <source>
        <tissue evidence="6">Muscle</tissue>
    </source>
</reference>
<keyword evidence="3" id="KW-0496">Mitochondrion</keyword>
<comment type="subcellular location">
    <subcellularLocation>
        <location evidence="3">Mitochondrion</location>
    </subcellularLocation>
</comment>
<proteinExistence type="inferred from homology"/>
<feature type="region of interest" description="Disordered" evidence="4">
    <location>
        <begin position="1"/>
        <end position="38"/>
    </location>
</feature>
<dbReference type="Pfam" id="PF08583">
    <property type="entry name" value="Cmc1"/>
    <property type="match status" value="1"/>
</dbReference>
<evidence type="ECO:0000313" key="6">
    <source>
        <dbReference type="RefSeq" id="XP_013792629.1"/>
    </source>
</evidence>
<gene>
    <name evidence="6" type="primary">LOC106476522</name>
</gene>
<dbReference type="RefSeq" id="XP_013792629.1">
    <property type="nucleotide sequence ID" value="XM_013937175.2"/>
</dbReference>
<dbReference type="InterPro" id="IPR013892">
    <property type="entry name" value="Cyt_c_biogenesis_Cmc1-like"/>
</dbReference>
<evidence type="ECO:0000256" key="3">
    <source>
        <dbReference type="RuleBase" id="RU364104"/>
    </source>
</evidence>
<dbReference type="PANTHER" id="PTHR22977">
    <property type="entry name" value="COX ASSEMBLY MITOCHONDRIAL PROTEIN"/>
    <property type="match status" value="1"/>
</dbReference>
<dbReference type="Proteomes" id="UP000694941">
    <property type="component" value="Unplaced"/>
</dbReference>
<dbReference type="PANTHER" id="PTHR22977:SF5">
    <property type="entry name" value="COX ASSEMBLY MITOCHONDRIAL PROTEIN HOMOLOG"/>
    <property type="match status" value="1"/>
</dbReference>
<evidence type="ECO:0000256" key="4">
    <source>
        <dbReference type="SAM" id="MobiDB-lite"/>
    </source>
</evidence>